<evidence type="ECO:0000256" key="6">
    <source>
        <dbReference type="ARBA" id="ARBA00023235"/>
    </source>
</evidence>
<dbReference type="Pfam" id="PF01678">
    <property type="entry name" value="DAP_epimerase"/>
    <property type="match status" value="2"/>
</dbReference>
<feature type="binding site" evidence="8">
    <location>
        <begin position="214"/>
        <end position="215"/>
    </location>
    <ligand>
        <name>substrate</name>
    </ligand>
</feature>
<dbReference type="Proteomes" id="UP000273811">
    <property type="component" value="Unassembled WGS sequence"/>
</dbReference>
<feature type="active site" description="Proton acceptor" evidence="8">
    <location>
        <position position="213"/>
    </location>
</feature>
<accession>A0A443IKG4</accession>
<dbReference type="PROSITE" id="PS01326">
    <property type="entry name" value="DAP_EPIMERASE"/>
    <property type="match status" value="1"/>
</dbReference>
<comment type="catalytic activity">
    <reaction evidence="7 8">
        <text>(2S,6S)-2,6-diaminopimelate = meso-2,6-diaminopimelate</text>
        <dbReference type="Rhea" id="RHEA:15393"/>
        <dbReference type="ChEBI" id="CHEBI:57609"/>
        <dbReference type="ChEBI" id="CHEBI:57791"/>
        <dbReference type="EC" id="5.1.1.7"/>
    </reaction>
</comment>
<evidence type="ECO:0000313" key="10">
    <source>
        <dbReference type="EMBL" id="RWR05147.1"/>
    </source>
</evidence>
<evidence type="ECO:0000256" key="2">
    <source>
        <dbReference type="ARBA" id="ARBA00010219"/>
    </source>
</evidence>
<dbReference type="InterPro" id="IPR018510">
    <property type="entry name" value="DAP_epimerase_AS"/>
</dbReference>
<comment type="function">
    <text evidence="8">Catalyzes the stereoinversion of LL-2,6-diaminopimelate (L,L-DAP) to meso-diaminopimelate (meso-DAP), a precursor of L-lysine and an essential component of the bacterial peptidoglycan.</text>
</comment>
<dbReference type="RefSeq" id="WP_120075481.1">
    <property type="nucleotide sequence ID" value="NZ_CP126113.1"/>
</dbReference>
<dbReference type="AlphaFoldDB" id="A0A443IKG4"/>
<evidence type="ECO:0000256" key="8">
    <source>
        <dbReference type="HAMAP-Rule" id="MF_00197"/>
    </source>
</evidence>
<comment type="caution">
    <text evidence="8">Lacks conserved residue(s) required for the propagation of feature annotation.</text>
</comment>
<comment type="subcellular location">
    <subcellularLocation>
        <location evidence="8">Cytoplasm</location>
    </subcellularLocation>
</comment>
<feature type="binding site" evidence="8">
    <location>
        <position position="14"/>
    </location>
    <ligand>
        <name>substrate</name>
    </ligand>
</feature>
<feature type="active site" evidence="9">
    <location>
        <position position="76"/>
    </location>
</feature>
<name>A0A443IKG4_9BACI</name>
<dbReference type="InterPro" id="IPR001653">
    <property type="entry name" value="DAP_epimerase_DapF"/>
</dbReference>
<gene>
    <name evidence="8" type="primary">dapF</name>
    <name evidence="10" type="ORF">D4N35_016005</name>
</gene>
<sequence length="279" mass="31187">MKKVPFKKMHGCGNDFIIIDNREALMKSFELSRFVKSVCTRRFHIGADGLMLLEKSTIADFKMRYFNSDGSEGEMCGNGARCIVKYAHLMGIAREVMTFETLNGIYEGRILNGKVQIKFPPIPIKDFNLNQPFPSDENDFYHFAWVGVPHTVFIERRIDEKQDKDFIQWARKIRHNPAICKSGTNVNLIEILDKNQMKIRTFERGVEDETLACGSGATASAIISSLLGHVSSPVNVHAKGGVLTISFRITKDDVQDIVLEGNAVVVAEGELLSEASVSV</sequence>
<feature type="site" description="Could be important to modulate the pK values of the two catalytic cysteine residues" evidence="8">
    <location>
        <position position="203"/>
    </location>
</feature>
<keyword evidence="11" id="KW-1185">Reference proteome</keyword>
<keyword evidence="6 8" id="KW-0413">Isomerase</keyword>
<dbReference type="GeneID" id="56392614"/>
<evidence type="ECO:0000256" key="1">
    <source>
        <dbReference type="ARBA" id="ARBA00005196"/>
    </source>
</evidence>
<feature type="active site" description="Proton donor" evidence="8">
    <location>
        <position position="76"/>
    </location>
</feature>
<dbReference type="EMBL" id="QYTU02000048">
    <property type="protein sequence ID" value="RWR05147.1"/>
    <property type="molecule type" value="Genomic_DNA"/>
</dbReference>
<feature type="binding site" evidence="8">
    <location>
        <position position="185"/>
    </location>
    <ligand>
        <name>substrate</name>
    </ligand>
</feature>
<dbReference type="PANTHER" id="PTHR31689:SF0">
    <property type="entry name" value="DIAMINOPIMELATE EPIMERASE"/>
    <property type="match status" value="1"/>
</dbReference>
<dbReference type="SUPFAM" id="SSF54506">
    <property type="entry name" value="Diaminopimelate epimerase-like"/>
    <property type="match status" value="2"/>
</dbReference>
<evidence type="ECO:0000256" key="9">
    <source>
        <dbReference type="PROSITE-ProRule" id="PRU10125"/>
    </source>
</evidence>
<keyword evidence="8" id="KW-0963">Cytoplasm</keyword>
<dbReference type="UniPathway" id="UPA00034">
    <property type="reaction ID" value="UER00025"/>
</dbReference>
<keyword evidence="5 8" id="KW-0457">Lysine biosynthesis</keyword>
<keyword evidence="4 8" id="KW-0028">Amino-acid biosynthesis</keyword>
<dbReference type="Gene3D" id="3.10.310.10">
    <property type="entry name" value="Diaminopimelate Epimerase, Chain A, domain 1"/>
    <property type="match status" value="2"/>
</dbReference>
<feature type="site" description="Could be important to modulate the pK values of the two catalytic cysteine residues" evidence="8">
    <location>
        <position position="150"/>
    </location>
</feature>
<protein>
    <recommendedName>
        <fullName evidence="3 8">Diaminopimelate epimerase</fullName>
        <shortName evidence="8">DAP epimerase</shortName>
        <ecNumber evidence="3 8">5.1.1.7</ecNumber>
    </recommendedName>
    <alternativeName>
        <fullName evidence="8">PLP-independent amino acid racemase</fullName>
    </alternativeName>
</protein>
<proteinExistence type="inferred from homology"/>
<evidence type="ECO:0000313" key="11">
    <source>
        <dbReference type="Proteomes" id="UP000273811"/>
    </source>
</evidence>
<evidence type="ECO:0000256" key="7">
    <source>
        <dbReference type="ARBA" id="ARBA00051712"/>
    </source>
</evidence>
<comment type="caution">
    <text evidence="10">The sequence shown here is derived from an EMBL/GenBank/DDBJ whole genome shotgun (WGS) entry which is preliminary data.</text>
</comment>
<dbReference type="NCBIfam" id="TIGR00652">
    <property type="entry name" value="DapF"/>
    <property type="match status" value="1"/>
</dbReference>
<comment type="pathway">
    <text evidence="1 8">Amino-acid biosynthesis; L-lysine biosynthesis via DAP pathway; DL-2,6-diaminopimelate from LL-2,6-diaminopimelate: step 1/1.</text>
</comment>
<feature type="binding site" evidence="8">
    <location>
        <begin position="203"/>
        <end position="204"/>
    </location>
    <ligand>
        <name>substrate</name>
    </ligand>
</feature>
<evidence type="ECO:0000256" key="3">
    <source>
        <dbReference type="ARBA" id="ARBA00013080"/>
    </source>
</evidence>
<dbReference type="OrthoDB" id="9805408at2"/>
<dbReference type="GO" id="GO:0009089">
    <property type="term" value="P:lysine biosynthetic process via diaminopimelate"/>
    <property type="evidence" value="ECO:0007669"/>
    <property type="project" value="UniProtKB-UniRule"/>
</dbReference>
<dbReference type="GO" id="GO:0008837">
    <property type="term" value="F:diaminopimelate epimerase activity"/>
    <property type="evidence" value="ECO:0007669"/>
    <property type="project" value="UniProtKB-UniRule"/>
</dbReference>
<evidence type="ECO:0000256" key="4">
    <source>
        <dbReference type="ARBA" id="ARBA00022605"/>
    </source>
</evidence>
<dbReference type="EC" id="5.1.1.7" evidence="3 8"/>
<evidence type="ECO:0000256" key="5">
    <source>
        <dbReference type="ARBA" id="ARBA00023154"/>
    </source>
</evidence>
<comment type="similarity">
    <text evidence="2 8">Belongs to the diaminopimelate epimerase family.</text>
</comment>
<reference evidence="10" key="1">
    <citation type="submission" date="2018-12" db="EMBL/GenBank/DDBJ databases">
        <authorList>
            <person name="Sun L."/>
            <person name="Chen Z."/>
        </authorList>
    </citation>
    <scope>NUCLEOTIDE SEQUENCE [LARGE SCALE GENOMIC DNA]</scope>
    <source>
        <strain evidence="10">DSM 16012</strain>
    </source>
</reference>
<feature type="binding site" evidence="8">
    <location>
        <position position="67"/>
    </location>
    <ligand>
        <name>substrate</name>
    </ligand>
</feature>
<dbReference type="PANTHER" id="PTHR31689">
    <property type="entry name" value="DIAMINOPIMELATE EPIMERASE, CHLOROPLASTIC"/>
    <property type="match status" value="1"/>
</dbReference>
<feature type="binding site" evidence="8">
    <location>
        <begin position="77"/>
        <end position="78"/>
    </location>
    <ligand>
        <name>substrate</name>
    </ligand>
</feature>
<dbReference type="HAMAP" id="MF_00197">
    <property type="entry name" value="DAP_epimerase"/>
    <property type="match status" value="1"/>
</dbReference>
<dbReference type="GO" id="GO:0005829">
    <property type="term" value="C:cytosol"/>
    <property type="evidence" value="ECO:0007669"/>
    <property type="project" value="TreeGrafter"/>
</dbReference>
<comment type="subunit">
    <text evidence="8">Homodimer.</text>
</comment>
<organism evidence="10 11">
    <name type="scientific">Siminovitchia fortis</name>
    <dbReference type="NCBI Taxonomy" id="254758"/>
    <lineage>
        <taxon>Bacteria</taxon>
        <taxon>Bacillati</taxon>
        <taxon>Bacillota</taxon>
        <taxon>Bacilli</taxon>
        <taxon>Bacillales</taxon>
        <taxon>Bacillaceae</taxon>
        <taxon>Siminovitchia</taxon>
    </lineage>
</organism>